<dbReference type="Proteomes" id="UP001470230">
    <property type="component" value="Unassembled WGS sequence"/>
</dbReference>
<sequence>MSEPNNCVLLPSIDCLPLTQLCINFFQEQEEKARTFFATLDPYYNEQRNMPIIPQKPQINQSTNLNYPNNITFVTNSGYTPNCNIESQNKHNMKTTSAIKGSWTPEEDNKLREAVMNCDPILWDIVAEKVPGRSAIQCKERWLYRLNPDVKKTRFEKWEDDLIINERNRVGNHWTLIANKLPGRTSCAVKNRWYSVLRNKVETNNTFPF</sequence>
<evidence type="ECO:0000313" key="4">
    <source>
        <dbReference type="Proteomes" id="UP001470230"/>
    </source>
</evidence>
<dbReference type="SMART" id="SM00717">
    <property type="entry name" value="SANT"/>
    <property type="match status" value="2"/>
</dbReference>
<dbReference type="InterPro" id="IPR050560">
    <property type="entry name" value="MYB_TF"/>
</dbReference>
<dbReference type="PROSITE" id="PS51294">
    <property type="entry name" value="HTH_MYB"/>
    <property type="match status" value="2"/>
</dbReference>
<dbReference type="Gene3D" id="1.10.10.60">
    <property type="entry name" value="Homeodomain-like"/>
    <property type="match status" value="2"/>
</dbReference>
<proteinExistence type="predicted"/>
<feature type="domain" description="Myb-like" evidence="1">
    <location>
        <begin position="95"/>
        <end position="146"/>
    </location>
</feature>
<dbReference type="PROSITE" id="PS50090">
    <property type="entry name" value="MYB_LIKE"/>
    <property type="match status" value="2"/>
</dbReference>
<feature type="domain" description="HTH myb-type" evidence="2">
    <location>
        <begin position="151"/>
        <end position="201"/>
    </location>
</feature>
<evidence type="ECO:0000259" key="1">
    <source>
        <dbReference type="PROSITE" id="PS50090"/>
    </source>
</evidence>
<feature type="domain" description="Myb-like" evidence="1">
    <location>
        <begin position="147"/>
        <end position="197"/>
    </location>
</feature>
<evidence type="ECO:0000259" key="2">
    <source>
        <dbReference type="PROSITE" id="PS51294"/>
    </source>
</evidence>
<name>A0ABR2HCR4_9EUKA</name>
<organism evidence="3 4">
    <name type="scientific">Tritrichomonas musculus</name>
    <dbReference type="NCBI Taxonomy" id="1915356"/>
    <lineage>
        <taxon>Eukaryota</taxon>
        <taxon>Metamonada</taxon>
        <taxon>Parabasalia</taxon>
        <taxon>Tritrichomonadida</taxon>
        <taxon>Tritrichomonadidae</taxon>
        <taxon>Tritrichomonas</taxon>
    </lineage>
</organism>
<dbReference type="SUPFAM" id="SSF46689">
    <property type="entry name" value="Homeodomain-like"/>
    <property type="match status" value="1"/>
</dbReference>
<dbReference type="PANTHER" id="PTHR45614">
    <property type="entry name" value="MYB PROTEIN-RELATED"/>
    <property type="match status" value="1"/>
</dbReference>
<comment type="caution">
    <text evidence="3">The sequence shown here is derived from an EMBL/GenBank/DDBJ whole genome shotgun (WGS) entry which is preliminary data.</text>
</comment>
<dbReference type="Pfam" id="PF00249">
    <property type="entry name" value="Myb_DNA-binding"/>
    <property type="match status" value="2"/>
</dbReference>
<dbReference type="PANTHER" id="PTHR45614:SF241">
    <property type="entry name" value="MYB-LIKE DNA-BINDING PROTEIN"/>
    <property type="match status" value="1"/>
</dbReference>
<gene>
    <name evidence="3" type="ORF">M9Y10_024894</name>
</gene>
<dbReference type="EMBL" id="JAPFFF010000034">
    <property type="protein sequence ID" value="KAK8843820.1"/>
    <property type="molecule type" value="Genomic_DNA"/>
</dbReference>
<dbReference type="InterPro" id="IPR017930">
    <property type="entry name" value="Myb_dom"/>
</dbReference>
<dbReference type="CDD" id="cd00167">
    <property type="entry name" value="SANT"/>
    <property type="match status" value="2"/>
</dbReference>
<feature type="domain" description="HTH myb-type" evidence="2">
    <location>
        <begin position="100"/>
        <end position="150"/>
    </location>
</feature>
<reference evidence="3 4" key="1">
    <citation type="submission" date="2024-04" db="EMBL/GenBank/DDBJ databases">
        <title>Tritrichomonas musculus Genome.</title>
        <authorList>
            <person name="Alves-Ferreira E."/>
            <person name="Grigg M."/>
            <person name="Lorenzi H."/>
            <person name="Galac M."/>
        </authorList>
    </citation>
    <scope>NUCLEOTIDE SEQUENCE [LARGE SCALE GENOMIC DNA]</scope>
    <source>
        <strain evidence="3 4">EAF2021</strain>
    </source>
</reference>
<keyword evidence="4" id="KW-1185">Reference proteome</keyword>
<protein>
    <recommendedName>
        <fullName evidence="5">Myb-like DNA-binding domain containing protein</fullName>
    </recommendedName>
</protein>
<accession>A0ABR2HCR4</accession>
<dbReference type="InterPro" id="IPR001005">
    <property type="entry name" value="SANT/Myb"/>
</dbReference>
<evidence type="ECO:0008006" key="5">
    <source>
        <dbReference type="Google" id="ProtNLM"/>
    </source>
</evidence>
<dbReference type="InterPro" id="IPR009057">
    <property type="entry name" value="Homeodomain-like_sf"/>
</dbReference>
<evidence type="ECO:0000313" key="3">
    <source>
        <dbReference type="EMBL" id="KAK8843820.1"/>
    </source>
</evidence>